<organism evidence="3">
    <name type="scientific">Lactobacillus acidophilus (strain ATCC 700396 / NCK56 / N2 / NCFM)</name>
    <dbReference type="NCBI Taxonomy" id="272621"/>
    <lineage>
        <taxon>Bacteria</taxon>
        <taxon>Bacillati</taxon>
        <taxon>Bacillota</taxon>
        <taxon>Bacilli</taxon>
        <taxon>Lactobacillales</taxon>
        <taxon>Lactobacillaceae</taxon>
        <taxon>Lactobacillus</taxon>
    </lineage>
</organism>
<dbReference type="PATRIC" id="fig|272621.13.peg.1004"/>
<evidence type="ECO:0000313" key="2">
    <source>
        <dbReference type="EMBL" id="AAV42902.1"/>
    </source>
</evidence>
<reference evidence="2 3" key="1">
    <citation type="journal article" date="2005" name="Proc. Natl. Acad. Sci. U.S.A.">
        <title>Complete genome sequence of the probiotic lactic acid bacterium Lactobacillus acidophilus NCFM.</title>
        <authorList>
            <person name="Altermann E."/>
            <person name="Russell W.M."/>
            <person name="Azcarate-Peril M.A."/>
            <person name="Barrangou R."/>
            <person name="Buck B.L."/>
            <person name="McAuliffe O."/>
            <person name="Souther N."/>
            <person name="Dobson A."/>
            <person name="Duong T."/>
            <person name="Callanan M."/>
            <person name="Lick S."/>
            <person name="Hamrick A."/>
            <person name="Cano R."/>
            <person name="Klaenhammer T.R."/>
        </authorList>
    </citation>
    <scope>NUCLEOTIDE SEQUENCE [LARGE SCALE GENOMIC DNA]</scope>
    <source>
        <strain evidence="3">ATCC 700396 / NCK56 / N2 / NCFM</strain>
    </source>
</reference>
<dbReference type="Proteomes" id="UP000006381">
    <property type="component" value="Chromosome"/>
</dbReference>
<dbReference type="OrthoDB" id="2329514at2"/>
<dbReference type="EMBL" id="CP000033">
    <property type="protein sequence ID" value="AAV42902.1"/>
    <property type="molecule type" value="Genomic_DNA"/>
</dbReference>
<accession>Q5FK72</accession>
<feature type="transmembrane region" description="Helical" evidence="1">
    <location>
        <begin position="37"/>
        <end position="55"/>
    </location>
</feature>
<evidence type="ECO:0000256" key="1">
    <source>
        <dbReference type="SAM" id="Phobius"/>
    </source>
</evidence>
<sequence length="151" mass="17146">MKNRIKNTLGAIISIIGLGALIFVTYLQIQTHDYGSIIWHILEIIILLITAFIYFRDAIKNVTDDTSDEDSDVKTIETNAKSKSLDIISNLCFWCGFALMLYASSQLKEAPQFSYILFAISGTLTAIWLITLITQLFYVFKYAKQLDDTED</sequence>
<dbReference type="RefSeq" id="WP_003547345.1">
    <property type="nucleotide sequence ID" value="NC_006814.3"/>
</dbReference>
<gene>
    <name evidence="2" type="ordered locus">LBA1056</name>
</gene>
<keyword evidence="1" id="KW-0472">Membrane</keyword>
<dbReference type="eggNOG" id="ENOG5030B5G">
    <property type="taxonomic scope" value="Bacteria"/>
</dbReference>
<dbReference type="KEGG" id="lac:LBA1056"/>
<name>Q5FK72_LACAC</name>
<keyword evidence="1" id="KW-0812">Transmembrane</keyword>
<keyword evidence="3" id="KW-1185">Reference proteome</keyword>
<proteinExistence type="predicted"/>
<dbReference type="AlphaFoldDB" id="Q5FK72"/>
<dbReference type="HOGENOM" id="CLU_1720018_0_0_9"/>
<evidence type="ECO:0000313" key="3">
    <source>
        <dbReference type="Proteomes" id="UP000006381"/>
    </source>
</evidence>
<dbReference type="GeneID" id="93289835"/>
<dbReference type="BioCyc" id="LACI272621:G1G49-1052-MONOMER"/>
<dbReference type="STRING" id="272621.LBA1056"/>
<protein>
    <recommendedName>
        <fullName evidence="4">DUF2178 domain-containing protein</fullName>
    </recommendedName>
</protein>
<feature type="transmembrane region" description="Helical" evidence="1">
    <location>
        <begin position="115"/>
        <end position="140"/>
    </location>
</feature>
<evidence type="ECO:0008006" key="4">
    <source>
        <dbReference type="Google" id="ProtNLM"/>
    </source>
</evidence>
<keyword evidence="1" id="KW-1133">Transmembrane helix</keyword>
<feature type="transmembrane region" description="Helical" evidence="1">
    <location>
        <begin position="12"/>
        <end position="31"/>
    </location>
</feature>
<feature type="transmembrane region" description="Helical" evidence="1">
    <location>
        <begin position="84"/>
        <end position="103"/>
    </location>
</feature>